<dbReference type="PROSITE" id="PS50862">
    <property type="entry name" value="AA_TRNA_LIGASE_II"/>
    <property type="match status" value="1"/>
</dbReference>
<dbReference type="InterPro" id="IPR012340">
    <property type="entry name" value="NA-bd_OB-fold"/>
</dbReference>
<evidence type="ECO:0000256" key="4">
    <source>
        <dbReference type="ARBA" id="ARBA00022475"/>
    </source>
</evidence>
<dbReference type="InterPro" id="IPR004364">
    <property type="entry name" value="Aa-tRNA-synt_II"/>
</dbReference>
<dbReference type="GO" id="GO:0005524">
    <property type="term" value="F:ATP binding"/>
    <property type="evidence" value="ECO:0007669"/>
    <property type="project" value="UniProtKB-UniRule"/>
</dbReference>
<dbReference type="InterPro" id="IPR018149">
    <property type="entry name" value="Lys-tRNA-synth_II_C"/>
</dbReference>
<keyword evidence="12" id="KW-0443">Lipid metabolism</keyword>
<dbReference type="GO" id="GO:0006629">
    <property type="term" value="P:lipid metabolic process"/>
    <property type="evidence" value="ECO:0007669"/>
    <property type="project" value="UniProtKB-KW"/>
</dbReference>
<comment type="catalytic activity">
    <reaction evidence="18 19">
        <text>tRNA(Lys) + L-lysine + ATP = L-lysyl-tRNA(Lys) + AMP + diphosphate</text>
        <dbReference type="Rhea" id="RHEA:20792"/>
        <dbReference type="Rhea" id="RHEA-COMP:9696"/>
        <dbReference type="Rhea" id="RHEA-COMP:9697"/>
        <dbReference type="ChEBI" id="CHEBI:30616"/>
        <dbReference type="ChEBI" id="CHEBI:32551"/>
        <dbReference type="ChEBI" id="CHEBI:33019"/>
        <dbReference type="ChEBI" id="CHEBI:78442"/>
        <dbReference type="ChEBI" id="CHEBI:78529"/>
        <dbReference type="ChEBI" id="CHEBI:456215"/>
        <dbReference type="EC" id="6.1.1.6"/>
    </reaction>
</comment>
<keyword evidence="5 19" id="KW-0436">Ligase</keyword>
<comment type="cofactor">
    <cofactor evidence="19">
        <name>Mg(2+)</name>
        <dbReference type="ChEBI" id="CHEBI:18420"/>
    </cofactor>
    <text evidence="19">Binds 3 Mg(2+) ions per subunit.</text>
</comment>
<dbReference type="RefSeq" id="WP_075515040.1">
    <property type="nucleotide sequence ID" value="NZ_MODZ01000008.1"/>
</dbReference>
<dbReference type="Pfam" id="PF00152">
    <property type="entry name" value="tRNA-synt_2"/>
    <property type="match status" value="1"/>
</dbReference>
<sequence>MKTRTAKPAPGERTARCLTWLYAGAVIVNIALLIGTPLRGGFSFIEFAAYVLNLPVERSLIATVASIVIFWALMRRKRAGLWAALFFQVAGAALALVSTVSMPLPWTLEEEPPSGLWVAIAANAVSVVIGVVLTVLLVRARRAFPARTLRSSYGLALAVLGGGFLLALVASWLVLPVSSWTHFGTLMLRALGVNAGWIIHSLPHVHRWQVQTITTIYGVVAIAAIWVFLRSGKPVHSWTEEREMHLRRLLHEYGGQDSLSYFATRREKSVVFSPDGRAAVAYRVIRSVSLAAGDPIGDPASWDDAIREWKREARIYGWIPAVISASKAGAPAYVRTGMSVIPLGDEAIIHPERFSLNNTSMTEMRHTVARLERAGMTLRVRRHGDLSDEELRAVIEHTDSWRHGDTERGFSMALSRLGDPADARCLLVTAHTADGAAVGLLSFVPWGASGISLDVMRRAPDSPNGTTEFMIAKLLGEAEELGITRVSLNFAMFRETFARSHEFGASAWTRFNSSVLGVLDRFLQLERLYQFNQRFHPEWVPRYLCLDSKLSTVNVALACGLAEGFLPQWLLPKTPAHPGLSPENLAALRELERQRVGADDLTPAWSDQTRHRIEHLEQMRAAGLEPYPKGDGEGVSVSALARMLAHEPAGTPAAVVGRIRSIRRHGGVAFLELVEHGTTVQVVLERDVLGAESLRRVRWADTGDHVLIRGTLGASRTGTPSLLAASWRILSKCLHPIPFDSFTDPEARLRRRSVDLIVNPEESRRLRVRAQTIRSIRRTLDADGFLEVETPMLNTVHGGASARPFTTFINAYGVDLTLRIAPELYLKRLVVGDMGPVYELGRDFRNEGADATHNPEFTVLEAYQPYADYEAMRRLTERIIKGAARAVFDAEQLPLRHGEHPKDPSTPAVLTDVSGEWPVVSVLDAVSAAVGRRIDLDTDFEVLMRLAAEHEIHVRDDMGPGAVIEELYGELVEAKTVRPTFYRDFPVETSPLAGPHRSIPGLAERWDLVINGTEMGTAYSEMADALEQRRRLTEQSLKAAAGDPEAMQIDEDFLAALETGLPPTGGLGIGIDRLIMMLTDAPIRGVLAFPFVRPAPGARPAGRAVGAESVSSA</sequence>
<feature type="transmembrane region" description="Helical" evidence="20">
    <location>
        <begin position="116"/>
        <end position="140"/>
    </location>
</feature>
<evidence type="ECO:0000256" key="8">
    <source>
        <dbReference type="ARBA" id="ARBA00022723"/>
    </source>
</evidence>
<dbReference type="GO" id="GO:0046677">
    <property type="term" value="P:response to antibiotic"/>
    <property type="evidence" value="ECO:0007669"/>
    <property type="project" value="UniProtKB-KW"/>
</dbReference>
<dbReference type="NCBIfam" id="NF002821">
    <property type="entry name" value="PRK02983.1"/>
    <property type="match status" value="1"/>
</dbReference>
<evidence type="ECO:0000313" key="23">
    <source>
        <dbReference type="Proteomes" id="UP000179540"/>
    </source>
</evidence>
<comment type="similarity">
    <text evidence="2">In the N-terminal section; belongs to the LPG synthetase family.</text>
</comment>
<dbReference type="Gene3D" id="2.40.50.140">
    <property type="entry name" value="Nucleic acid-binding proteins"/>
    <property type="match status" value="1"/>
</dbReference>
<evidence type="ECO:0000256" key="7">
    <source>
        <dbReference type="ARBA" id="ARBA00022692"/>
    </source>
</evidence>
<comment type="subcellular location">
    <subcellularLocation>
        <location evidence="1">Cell membrane</location>
        <topology evidence="1">Multi-pass membrane protein</topology>
    </subcellularLocation>
    <subcellularLocation>
        <location evidence="19">Cytoplasm</location>
    </subcellularLocation>
</comment>
<dbReference type="InterPro" id="IPR004365">
    <property type="entry name" value="NA-bd_OB_tRNA"/>
</dbReference>
<evidence type="ECO:0000256" key="16">
    <source>
        <dbReference type="ARBA" id="ARBA00024681"/>
    </source>
</evidence>
<evidence type="ECO:0000256" key="5">
    <source>
        <dbReference type="ARBA" id="ARBA00022598"/>
    </source>
</evidence>
<evidence type="ECO:0000259" key="21">
    <source>
        <dbReference type="PROSITE" id="PS50862"/>
    </source>
</evidence>
<keyword evidence="13 19" id="KW-0030">Aminoacyl-tRNA synthetase</keyword>
<dbReference type="InterPro" id="IPR044136">
    <property type="entry name" value="Lys-tRNA-ligase_II_N"/>
</dbReference>
<dbReference type="Pfam" id="PF16995">
    <property type="entry name" value="tRNA-synt_2_TM"/>
    <property type="match status" value="1"/>
</dbReference>
<dbReference type="Gene3D" id="3.30.930.10">
    <property type="entry name" value="Bira Bifunctional Protein, Domain 2"/>
    <property type="match status" value="1"/>
</dbReference>
<evidence type="ECO:0000256" key="2">
    <source>
        <dbReference type="ARBA" id="ARBA00005270"/>
    </source>
</evidence>
<feature type="binding site" evidence="19">
    <location>
        <position position="1014"/>
    </location>
    <ligand>
        <name>Mg(2+)</name>
        <dbReference type="ChEBI" id="CHEBI:18420"/>
        <label>1</label>
    </ligand>
</feature>
<dbReference type="OrthoDB" id="9801152at2"/>
<dbReference type="EMBL" id="MODZ01000008">
    <property type="protein sequence ID" value="OIJ35529.1"/>
    <property type="molecule type" value="Genomic_DNA"/>
</dbReference>
<keyword evidence="19" id="KW-0963">Cytoplasm</keyword>
<dbReference type="NCBIfam" id="TIGR00499">
    <property type="entry name" value="lysS_bact"/>
    <property type="match status" value="1"/>
</dbReference>
<feature type="domain" description="Aminoacyl-transfer RNA synthetases class-II family profile" evidence="21">
    <location>
        <begin position="766"/>
        <end position="1094"/>
    </location>
</feature>
<dbReference type="GO" id="GO:0000049">
    <property type="term" value="F:tRNA binding"/>
    <property type="evidence" value="ECO:0007669"/>
    <property type="project" value="TreeGrafter"/>
</dbReference>
<dbReference type="PRINTS" id="PR00982">
    <property type="entry name" value="TRNASYNTHLYS"/>
</dbReference>
<dbReference type="GO" id="GO:0000287">
    <property type="term" value="F:magnesium ion binding"/>
    <property type="evidence" value="ECO:0007669"/>
    <property type="project" value="UniProtKB-UniRule"/>
</dbReference>
<evidence type="ECO:0000256" key="10">
    <source>
        <dbReference type="ARBA" id="ARBA00022840"/>
    </source>
</evidence>
<dbReference type="Pfam" id="PF01336">
    <property type="entry name" value="tRNA_anti-codon"/>
    <property type="match status" value="1"/>
</dbReference>
<dbReference type="NCBIfam" id="NF001756">
    <property type="entry name" value="PRK00484.1"/>
    <property type="match status" value="1"/>
</dbReference>
<keyword evidence="11 20" id="KW-1133">Transmembrane helix</keyword>
<dbReference type="CDD" id="cd04322">
    <property type="entry name" value="LysRS_N"/>
    <property type="match status" value="1"/>
</dbReference>
<dbReference type="PANTHER" id="PTHR42918">
    <property type="entry name" value="LYSYL-TRNA SYNTHETASE"/>
    <property type="match status" value="1"/>
</dbReference>
<dbReference type="InterPro" id="IPR006195">
    <property type="entry name" value="aa-tRNA-synth_II"/>
</dbReference>
<protein>
    <recommendedName>
        <fullName evidence="19">Lysine--tRNA ligase</fullName>
        <ecNumber evidence="19">6.1.1.6</ecNumber>
    </recommendedName>
    <alternativeName>
        <fullName evidence="19">Lysyl-tRNA synthetase</fullName>
        <shortName evidence="19">LysRS</shortName>
    </alternativeName>
</protein>
<dbReference type="SUPFAM" id="SSF55681">
    <property type="entry name" value="Class II aaRS and biotin synthetases"/>
    <property type="match status" value="1"/>
</dbReference>
<name>A0A1S2MZS8_9MICC</name>
<gene>
    <name evidence="19" type="primary">lysS</name>
    <name evidence="22" type="ORF">BK826_07265</name>
</gene>
<dbReference type="GO" id="GO:0006430">
    <property type="term" value="P:lysyl-tRNA aminoacylation"/>
    <property type="evidence" value="ECO:0007669"/>
    <property type="project" value="UniProtKB-UniRule"/>
</dbReference>
<evidence type="ECO:0000256" key="11">
    <source>
        <dbReference type="ARBA" id="ARBA00022989"/>
    </source>
</evidence>
<proteinExistence type="inferred from homology"/>
<dbReference type="PANTHER" id="PTHR42918:SF15">
    <property type="entry name" value="LYSINE--TRNA LIGASE, CHLOROPLASTIC_MITOCHONDRIAL"/>
    <property type="match status" value="1"/>
</dbReference>
<keyword evidence="4" id="KW-1003">Cell membrane</keyword>
<keyword evidence="9 19" id="KW-0547">Nucleotide-binding</keyword>
<reference evidence="22 23" key="1">
    <citation type="submission" date="2016-10" db="EMBL/GenBank/DDBJ databases">
        <title>Draft genome sequence of strain LCT isolated from the Shenzhou X spacecraft of China.</title>
        <authorList>
            <person name="Huang B."/>
        </authorList>
    </citation>
    <scope>NUCLEOTIDE SEQUENCE [LARGE SCALE GENOMIC DNA]</scope>
    <source>
        <strain evidence="22 23">LCT-H5</strain>
    </source>
</reference>
<dbReference type="EC" id="6.1.1.6" evidence="19"/>
<evidence type="ECO:0000256" key="9">
    <source>
        <dbReference type="ARBA" id="ARBA00022741"/>
    </source>
</evidence>
<keyword evidence="10 19" id="KW-0067">ATP-binding</keyword>
<comment type="similarity">
    <text evidence="3">In the C-terminal section; belongs to the class-II aminoacyl-tRNA synthetase family.</text>
</comment>
<feature type="transmembrane region" description="Helical" evidence="20">
    <location>
        <begin position="81"/>
        <end position="104"/>
    </location>
</feature>
<evidence type="ECO:0000256" key="6">
    <source>
        <dbReference type="ARBA" id="ARBA00022679"/>
    </source>
</evidence>
<feature type="transmembrane region" description="Helical" evidence="20">
    <location>
        <begin position="20"/>
        <end position="38"/>
    </location>
</feature>
<keyword evidence="8 19" id="KW-0479">Metal-binding</keyword>
<dbReference type="Pfam" id="PF09924">
    <property type="entry name" value="LPG_synthase_C"/>
    <property type="match status" value="1"/>
</dbReference>
<evidence type="ECO:0000256" key="1">
    <source>
        <dbReference type="ARBA" id="ARBA00004651"/>
    </source>
</evidence>
<dbReference type="HAMAP" id="MF_00252">
    <property type="entry name" value="Lys_tRNA_synth_class2"/>
    <property type="match status" value="1"/>
</dbReference>
<comment type="similarity">
    <text evidence="19">Belongs to the class-II aminoacyl-tRNA synthetase family.</text>
</comment>
<evidence type="ECO:0000256" key="14">
    <source>
        <dbReference type="ARBA" id="ARBA00023251"/>
    </source>
</evidence>
<keyword evidence="19" id="KW-0460">Magnesium</keyword>
<organism evidence="22 23">
    <name type="scientific">Rothia kristinae</name>
    <dbReference type="NCBI Taxonomy" id="37923"/>
    <lineage>
        <taxon>Bacteria</taxon>
        <taxon>Bacillati</taxon>
        <taxon>Actinomycetota</taxon>
        <taxon>Actinomycetes</taxon>
        <taxon>Micrococcales</taxon>
        <taxon>Micrococcaceae</taxon>
        <taxon>Rothia</taxon>
    </lineage>
</organism>
<dbReference type="GO" id="GO:0050071">
    <property type="term" value="F:phosphatidylglycerol lysyltransferase activity"/>
    <property type="evidence" value="ECO:0007669"/>
    <property type="project" value="UniProtKB-EC"/>
</dbReference>
<accession>A0A1S2MZS8</accession>
<evidence type="ECO:0000256" key="18">
    <source>
        <dbReference type="ARBA" id="ARBA00048573"/>
    </source>
</evidence>
<dbReference type="GO" id="GO:0005829">
    <property type="term" value="C:cytosol"/>
    <property type="evidence" value="ECO:0007669"/>
    <property type="project" value="TreeGrafter"/>
</dbReference>
<keyword evidence="6" id="KW-0808">Transferase</keyword>
<dbReference type="InterPro" id="IPR002313">
    <property type="entry name" value="Lys-tRNA-ligase_II"/>
</dbReference>
<evidence type="ECO:0000256" key="13">
    <source>
        <dbReference type="ARBA" id="ARBA00023146"/>
    </source>
</evidence>
<dbReference type="Proteomes" id="UP000179540">
    <property type="component" value="Unassembled WGS sequence"/>
</dbReference>
<feature type="transmembrane region" description="Helical" evidence="20">
    <location>
        <begin position="212"/>
        <end position="229"/>
    </location>
</feature>
<comment type="subunit">
    <text evidence="19">Homodimer.</text>
</comment>
<keyword evidence="15" id="KW-0511">Multifunctional enzyme</keyword>
<keyword evidence="20" id="KW-0472">Membrane</keyword>
<keyword evidence="7 20" id="KW-0812">Transmembrane</keyword>
<dbReference type="InterPro" id="IPR045864">
    <property type="entry name" value="aa-tRNA-synth_II/BPL/LPL"/>
</dbReference>
<comment type="function">
    <text evidence="16">Catalyzes the production of L-lysyl-tRNA(Lys)transfer and the transfer of a lysyl group from L-lysyl-tRNA(Lys) to membrane-bound phosphatidylglycerol (PG), which produces lysylphosphatidylglycerol (LPG), one of the components of the bacterial membrane with a positive net charge. LPG synthesis contributes to the resistance to cationic antimicrobial peptides (CAMPs) and likely protects M.tuberculosis against the CAMPs produced by competiting microorganisms (bacteriocins). In fact, the modification of anionic phosphatidylglycerol with positively charged L-lysine results in repulsion of the peptides.</text>
</comment>
<evidence type="ECO:0000256" key="20">
    <source>
        <dbReference type="SAM" id="Phobius"/>
    </source>
</evidence>
<evidence type="ECO:0000313" key="22">
    <source>
        <dbReference type="EMBL" id="OIJ35529.1"/>
    </source>
</evidence>
<evidence type="ECO:0000256" key="3">
    <source>
        <dbReference type="ARBA" id="ARBA00009968"/>
    </source>
</evidence>
<dbReference type="InterPro" id="IPR031553">
    <property type="entry name" value="tRNA-synt_2_TM"/>
</dbReference>
<dbReference type="InterPro" id="IPR024320">
    <property type="entry name" value="LPG_synthase_C"/>
</dbReference>
<evidence type="ECO:0000256" key="12">
    <source>
        <dbReference type="ARBA" id="ARBA00023098"/>
    </source>
</evidence>
<evidence type="ECO:0000256" key="17">
    <source>
        <dbReference type="ARBA" id="ARBA00047540"/>
    </source>
</evidence>
<dbReference type="GO" id="GO:0004824">
    <property type="term" value="F:lysine-tRNA ligase activity"/>
    <property type="evidence" value="ECO:0007669"/>
    <property type="project" value="UniProtKB-UniRule"/>
</dbReference>
<feature type="transmembrane region" description="Helical" evidence="20">
    <location>
        <begin position="152"/>
        <end position="174"/>
    </location>
</feature>
<feature type="transmembrane region" description="Helical" evidence="20">
    <location>
        <begin position="58"/>
        <end position="74"/>
    </location>
</feature>
<evidence type="ECO:0000256" key="19">
    <source>
        <dbReference type="HAMAP-Rule" id="MF_00252"/>
    </source>
</evidence>
<comment type="caution">
    <text evidence="22">The sequence shown here is derived from an EMBL/GenBank/DDBJ whole genome shotgun (WGS) entry which is preliminary data.</text>
</comment>
<feature type="binding site" evidence="19">
    <location>
        <position position="1007"/>
    </location>
    <ligand>
        <name>Mg(2+)</name>
        <dbReference type="ChEBI" id="CHEBI:18420"/>
        <label>1</label>
    </ligand>
</feature>
<comment type="catalytic activity">
    <reaction evidence="17">
        <text>L-lysyl-tRNA(Lys) + a 1,2-diacyl-sn-glycero-3-phospho-(1'-sn-glycerol) = a 1,2-diacyl-sn-glycero-3-phospho-1'-(3'-O-L-lysyl)-sn-glycerol + tRNA(Lys)</text>
        <dbReference type="Rhea" id="RHEA:10668"/>
        <dbReference type="Rhea" id="RHEA-COMP:9696"/>
        <dbReference type="Rhea" id="RHEA-COMP:9697"/>
        <dbReference type="ChEBI" id="CHEBI:64716"/>
        <dbReference type="ChEBI" id="CHEBI:75792"/>
        <dbReference type="ChEBI" id="CHEBI:78442"/>
        <dbReference type="ChEBI" id="CHEBI:78529"/>
        <dbReference type="EC" id="2.3.2.3"/>
    </reaction>
</comment>
<dbReference type="SUPFAM" id="SSF50249">
    <property type="entry name" value="Nucleic acid-binding proteins"/>
    <property type="match status" value="1"/>
</dbReference>
<feature type="binding site" evidence="19">
    <location>
        <position position="1014"/>
    </location>
    <ligand>
        <name>Mg(2+)</name>
        <dbReference type="ChEBI" id="CHEBI:18420"/>
        <label>2</label>
    </ligand>
</feature>
<keyword evidence="19" id="KW-0648">Protein biosynthesis</keyword>
<dbReference type="GO" id="GO:0005886">
    <property type="term" value="C:plasma membrane"/>
    <property type="evidence" value="ECO:0007669"/>
    <property type="project" value="UniProtKB-SubCell"/>
</dbReference>
<keyword evidence="14" id="KW-0046">Antibiotic resistance</keyword>
<evidence type="ECO:0000256" key="15">
    <source>
        <dbReference type="ARBA" id="ARBA00023268"/>
    </source>
</evidence>
<dbReference type="AlphaFoldDB" id="A0A1S2MZS8"/>